<evidence type="ECO:0000256" key="3">
    <source>
        <dbReference type="RuleBase" id="RU003707"/>
    </source>
</evidence>
<keyword evidence="2 4" id="KW-0456">Lyase</keyword>
<dbReference type="Pfam" id="PF00378">
    <property type="entry name" value="ECH_1"/>
    <property type="match status" value="1"/>
</dbReference>
<dbReference type="EC" id="4.2.1.17" evidence="4"/>
<dbReference type="PANTHER" id="PTHR11941:SF54">
    <property type="entry name" value="ENOYL-COA HYDRATASE, MITOCHONDRIAL"/>
    <property type="match status" value="1"/>
</dbReference>
<dbReference type="CDD" id="cd06558">
    <property type="entry name" value="crotonase-like"/>
    <property type="match status" value="1"/>
</dbReference>
<dbReference type="GO" id="GO:0006635">
    <property type="term" value="P:fatty acid beta-oxidation"/>
    <property type="evidence" value="ECO:0007669"/>
    <property type="project" value="TreeGrafter"/>
</dbReference>
<dbReference type="KEGG" id="azz:DEW08_00345"/>
<dbReference type="InterPro" id="IPR018376">
    <property type="entry name" value="Enoyl-CoA_hyd/isom_CS"/>
</dbReference>
<dbReference type="NCBIfam" id="NF046063">
    <property type="entry name" value="oxepin_alt"/>
    <property type="match status" value="1"/>
</dbReference>
<protein>
    <submittedName>
        <fullName evidence="4">Enoyl-CoA hydratase</fullName>
        <ecNumber evidence="4">4.2.1.17</ecNumber>
    </submittedName>
</protein>
<dbReference type="AlphaFoldDB" id="A0A2S2CK38"/>
<dbReference type="InterPro" id="IPR001753">
    <property type="entry name" value="Enoyl-CoA_hydra/iso"/>
</dbReference>
<dbReference type="GO" id="GO:0004300">
    <property type="term" value="F:enoyl-CoA hydratase activity"/>
    <property type="evidence" value="ECO:0007669"/>
    <property type="project" value="UniProtKB-EC"/>
</dbReference>
<dbReference type="InterPro" id="IPR014748">
    <property type="entry name" value="Enoyl-CoA_hydra_C"/>
</dbReference>
<dbReference type="PROSITE" id="PS00166">
    <property type="entry name" value="ENOYL_COA_HYDRATASE"/>
    <property type="match status" value="1"/>
</dbReference>
<accession>A0A2S2CK38</accession>
<proteinExistence type="inferred from homology"/>
<dbReference type="EMBL" id="CP029352">
    <property type="protein sequence ID" value="AWK84842.1"/>
    <property type="molecule type" value="Genomic_DNA"/>
</dbReference>
<evidence type="ECO:0000313" key="4">
    <source>
        <dbReference type="EMBL" id="AWK84842.1"/>
    </source>
</evidence>
<name>A0A2S2CK38_9PROT</name>
<dbReference type="SUPFAM" id="SSF52096">
    <property type="entry name" value="ClpP/crotonase"/>
    <property type="match status" value="1"/>
</dbReference>
<sequence length="260" mass="27004">MTGQVTVTQAGRVLVLTLDQPETKNALGPEMMEAARDALIRATEDPGIGAVVLTGANGTFCSGGNLGRLMKNAQADPAVIRGNLDRFHGWVRAMRTCPKPIVAAIEGAAAGAGFSIALGCDLIVAAEDAVFTLAYVKVGLNPDGGASAFLTRAVTPQLAAEIMFEGGRIGTQRLAQLAVVNRVVAPGTALQEAMAWAERLADGPAVAIGRAKALIEAGFGAPDAQLDREADFFAEALRHPEAAEGIAAFFEKRPARFPRG</sequence>
<gene>
    <name evidence="4" type="ORF">DEW08_00345</name>
</gene>
<reference evidence="5" key="1">
    <citation type="submission" date="2018-05" db="EMBL/GenBank/DDBJ databases">
        <title>Azospirillum thermophila sp. nov., a novel isolated from hot spring.</title>
        <authorList>
            <person name="Zhao Z."/>
        </authorList>
    </citation>
    <scope>NUCLEOTIDE SEQUENCE [LARGE SCALE GENOMIC DNA]</scope>
    <source>
        <strain evidence="5">CFH 70021</strain>
    </source>
</reference>
<dbReference type="OrthoDB" id="9781757at2"/>
<dbReference type="Proteomes" id="UP000245629">
    <property type="component" value="Chromosome 1"/>
</dbReference>
<keyword evidence="5" id="KW-1185">Reference proteome</keyword>
<dbReference type="Gene3D" id="3.90.226.10">
    <property type="entry name" value="2-enoyl-CoA Hydratase, Chain A, domain 1"/>
    <property type="match status" value="1"/>
</dbReference>
<evidence type="ECO:0000313" key="5">
    <source>
        <dbReference type="Proteomes" id="UP000245629"/>
    </source>
</evidence>
<evidence type="ECO:0000256" key="2">
    <source>
        <dbReference type="ARBA" id="ARBA00023239"/>
    </source>
</evidence>
<organism evidence="4 5">
    <name type="scientific">Azospirillum thermophilum</name>
    <dbReference type="NCBI Taxonomy" id="2202148"/>
    <lineage>
        <taxon>Bacteria</taxon>
        <taxon>Pseudomonadati</taxon>
        <taxon>Pseudomonadota</taxon>
        <taxon>Alphaproteobacteria</taxon>
        <taxon>Rhodospirillales</taxon>
        <taxon>Azospirillaceae</taxon>
        <taxon>Azospirillum</taxon>
    </lineage>
</organism>
<evidence type="ECO:0000256" key="1">
    <source>
        <dbReference type="ARBA" id="ARBA00005254"/>
    </source>
</evidence>
<dbReference type="Gene3D" id="1.10.12.10">
    <property type="entry name" value="Lyase 2-enoyl-coa Hydratase, Chain A, domain 2"/>
    <property type="match status" value="1"/>
</dbReference>
<comment type="similarity">
    <text evidence="1 3">Belongs to the enoyl-CoA hydratase/isomerase family.</text>
</comment>
<dbReference type="NCBIfam" id="NF005700">
    <property type="entry name" value="PRK07511.1"/>
    <property type="match status" value="1"/>
</dbReference>
<dbReference type="InterPro" id="IPR029045">
    <property type="entry name" value="ClpP/crotonase-like_dom_sf"/>
</dbReference>
<dbReference type="PANTHER" id="PTHR11941">
    <property type="entry name" value="ENOYL-COA HYDRATASE-RELATED"/>
    <property type="match status" value="1"/>
</dbReference>